<evidence type="ECO:0000256" key="1">
    <source>
        <dbReference type="ARBA" id="ARBA00004418"/>
    </source>
</evidence>
<dbReference type="PANTHER" id="PTHR43649:SF34">
    <property type="entry name" value="ABC TRANSPORTER PERIPLASMIC-BINDING PROTEIN YCJN-RELATED"/>
    <property type="match status" value="1"/>
</dbReference>
<comment type="similarity">
    <text evidence="2">Belongs to the bacterial solute-binding protein 1 family.</text>
</comment>
<evidence type="ECO:0000313" key="6">
    <source>
        <dbReference type="Proteomes" id="UP000648801"/>
    </source>
</evidence>
<dbReference type="InterPro" id="IPR006059">
    <property type="entry name" value="SBP"/>
</dbReference>
<dbReference type="EMBL" id="BMJB01000001">
    <property type="protein sequence ID" value="GGA55509.1"/>
    <property type="molecule type" value="Genomic_DNA"/>
</dbReference>
<gene>
    <name evidence="5" type="ORF">GCM10011507_03460</name>
</gene>
<evidence type="ECO:0000256" key="3">
    <source>
        <dbReference type="ARBA" id="ARBA00022448"/>
    </source>
</evidence>
<dbReference type="InterPro" id="IPR050490">
    <property type="entry name" value="Bact_solute-bd_prot1"/>
</dbReference>
<organism evidence="5 6">
    <name type="scientific">Edaphobacter acidisoli</name>
    <dbReference type="NCBI Taxonomy" id="2040573"/>
    <lineage>
        <taxon>Bacteria</taxon>
        <taxon>Pseudomonadati</taxon>
        <taxon>Acidobacteriota</taxon>
        <taxon>Terriglobia</taxon>
        <taxon>Terriglobales</taxon>
        <taxon>Acidobacteriaceae</taxon>
        <taxon>Edaphobacter</taxon>
    </lineage>
</organism>
<dbReference type="Proteomes" id="UP000648801">
    <property type="component" value="Unassembled WGS sequence"/>
</dbReference>
<dbReference type="AlphaFoldDB" id="A0A916RFU8"/>
<dbReference type="Pfam" id="PF01547">
    <property type="entry name" value="SBP_bac_1"/>
    <property type="match status" value="1"/>
</dbReference>
<dbReference type="Gene3D" id="3.40.190.10">
    <property type="entry name" value="Periplasmic binding protein-like II"/>
    <property type="match status" value="2"/>
</dbReference>
<dbReference type="PANTHER" id="PTHR43649">
    <property type="entry name" value="ARABINOSE-BINDING PROTEIN-RELATED"/>
    <property type="match status" value="1"/>
</dbReference>
<protein>
    <submittedName>
        <fullName evidence="5">ABC transporter substrate-binding protein</fullName>
    </submittedName>
</protein>
<keyword evidence="4" id="KW-0732">Signal</keyword>
<proteinExistence type="inferred from homology"/>
<dbReference type="RefSeq" id="WP_188757625.1">
    <property type="nucleotide sequence ID" value="NZ_BMJB01000001.1"/>
</dbReference>
<keyword evidence="6" id="KW-1185">Reference proteome</keyword>
<dbReference type="SUPFAM" id="SSF53850">
    <property type="entry name" value="Periplasmic binding protein-like II"/>
    <property type="match status" value="1"/>
</dbReference>
<evidence type="ECO:0000256" key="4">
    <source>
        <dbReference type="ARBA" id="ARBA00022729"/>
    </source>
</evidence>
<evidence type="ECO:0000313" key="5">
    <source>
        <dbReference type="EMBL" id="GGA55509.1"/>
    </source>
</evidence>
<comment type="subcellular location">
    <subcellularLocation>
        <location evidence="1">Periplasm</location>
    </subcellularLocation>
</comment>
<dbReference type="GO" id="GO:0042597">
    <property type="term" value="C:periplasmic space"/>
    <property type="evidence" value="ECO:0007669"/>
    <property type="project" value="UniProtKB-SubCell"/>
</dbReference>
<sequence>MSRSQTFRIAVRKYPPFEETIRQQWQHFESEAHTGLTLDLVPLDLHPLEDALFTSKGMATGAWDVAFIATDWIASMHEQQCAVDLAPLLKANPPADYPEGWADSLLRLQRIGPAILGVPFHDGPECLIYRKDIFEDTATQSRYLKQFGEPLAPPKTWAEFHRIARFLHAPEKDLYGTVFAAYPDGHNTVYDFLLQLWTRGGELIDANGNIQFHTPAAEAALTFYREIIADHHAVHPACRNLDSVKAGLAFSAGNVAMMINWFGFATMAHTSSDSAVRGLVDIAPIPSAEQGSTVSLNVYWILSIATGSPHQQIAWQFLRHNLTPAMDKLTTTLGAIGCRKSTWRDPEVNRAIPFYHRIEQLHANAHEIPQRSDWPRVASIIDHLVTQAATTSEPIPAILASAGLSFN</sequence>
<evidence type="ECO:0000256" key="2">
    <source>
        <dbReference type="ARBA" id="ARBA00008520"/>
    </source>
</evidence>
<keyword evidence="3" id="KW-0813">Transport</keyword>
<accession>A0A916RFU8</accession>
<reference evidence="5" key="2">
    <citation type="submission" date="2020-09" db="EMBL/GenBank/DDBJ databases">
        <authorList>
            <person name="Sun Q."/>
            <person name="Zhou Y."/>
        </authorList>
    </citation>
    <scope>NUCLEOTIDE SEQUENCE</scope>
    <source>
        <strain evidence="5">CGMCC 1.15447</strain>
    </source>
</reference>
<comment type="caution">
    <text evidence="5">The sequence shown here is derived from an EMBL/GenBank/DDBJ whole genome shotgun (WGS) entry which is preliminary data.</text>
</comment>
<reference evidence="5" key="1">
    <citation type="journal article" date="2014" name="Int. J. Syst. Evol. Microbiol.">
        <title>Complete genome sequence of Corynebacterium casei LMG S-19264T (=DSM 44701T), isolated from a smear-ripened cheese.</title>
        <authorList>
            <consortium name="US DOE Joint Genome Institute (JGI-PGF)"/>
            <person name="Walter F."/>
            <person name="Albersmeier A."/>
            <person name="Kalinowski J."/>
            <person name="Ruckert C."/>
        </authorList>
    </citation>
    <scope>NUCLEOTIDE SEQUENCE</scope>
    <source>
        <strain evidence="5">CGMCC 1.15447</strain>
    </source>
</reference>
<name>A0A916RFU8_9BACT</name>